<dbReference type="EMBL" id="LN609529">
    <property type="protein sequence ID" value="CEF68182.1"/>
    <property type="molecule type" value="Genomic_DNA"/>
</dbReference>
<dbReference type="GO" id="GO:0005737">
    <property type="term" value="C:cytoplasm"/>
    <property type="evidence" value="ECO:0007669"/>
    <property type="project" value="TreeGrafter"/>
</dbReference>
<dbReference type="WBParaSite" id="SRAE_2000284000.1">
    <property type="protein sequence ID" value="SRAE_2000284000.1"/>
    <property type="gene ID" value="WBGene00263054"/>
</dbReference>
<dbReference type="InterPro" id="IPR050357">
    <property type="entry name" value="Arrestin_domain-protein"/>
</dbReference>
<accession>A0A090LEM5</accession>
<reference evidence="3 4" key="1">
    <citation type="submission" date="2014-09" db="EMBL/GenBank/DDBJ databases">
        <authorList>
            <person name="Martin A.A."/>
        </authorList>
    </citation>
    <scope>NUCLEOTIDE SEQUENCE</scope>
    <source>
        <strain evidence="4">ED321</strain>
        <strain evidence="3">ED321 Heterogonic</strain>
    </source>
</reference>
<proteinExistence type="inferred from homology"/>
<dbReference type="GeneID" id="36380547"/>
<organism evidence="3">
    <name type="scientific">Strongyloides ratti</name>
    <name type="common">Parasitic roundworm</name>
    <dbReference type="NCBI Taxonomy" id="34506"/>
    <lineage>
        <taxon>Eukaryota</taxon>
        <taxon>Metazoa</taxon>
        <taxon>Ecdysozoa</taxon>
        <taxon>Nematoda</taxon>
        <taxon>Chromadorea</taxon>
        <taxon>Rhabditida</taxon>
        <taxon>Tylenchina</taxon>
        <taxon>Panagrolaimomorpha</taxon>
        <taxon>Strongyloidoidea</taxon>
        <taxon>Strongyloididae</taxon>
        <taxon>Strongyloides</taxon>
    </lineage>
</organism>
<dbReference type="CTD" id="36380547"/>
<dbReference type="InterPro" id="IPR011021">
    <property type="entry name" value="Arrestin-like_N"/>
</dbReference>
<dbReference type="InterPro" id="IPR014752">
    <property type="entry name" value="Arrestin-like_C"/>
</dbReference>
<protein>
    <submittedName>
        <fullName evidence="3 5">Arrestin-like, N-terminal domain and Immunoglobulin E-set domain-containing protein</fullName>
    </submittedName>
</protein>
<dbReference type="PANTHER" id="PTHR11188:SF17">
    <property type="entry name" value="FI21816P1"/>
    <property type="match status" value="1"/>
</dbReference>
<dbReference type="WormBase" id="SRAE_2000284000">
    <property type="protein sequence ID" value="SRP01750"/>
    <property type="gene ID" value="WBGene00263054"/>
</dbReference>
<dbReference type="GO" id="GO:0015031">
    <property type="term" value="P:protein transport"/>
    <property type="evidence" value="ECO:0007669"/>
    <property type="project" value="TreeGrafter"/>
</dbReference>
<evidence type="ECO:0000313" key="3">
    <source>
        <dbReference type="EMBL" id="CEF68182.1"/>
    </source>
</evidence>
<dbReference type="Proteomes" id="UP000035682">
    <property type="component" value="Unplaced"/>
</dbReference>
<evidence type="ECO:0000313" key="5">
    <source>
        <dbReference type="WBParaSite" id="SRAE_2000284000.1"/>
    </source>
</evidence>
<keyword evidence="4" id="KW-1185">Reference proteome</keyword>
<evidence type="ECO:0000256" key="1">
    <source>
        <dbReference type="ARBA" id="ARBA00005298"/>
    </source>
</evidence>
<evidence type="ECO:0000313" key="4">
    <source>
        <dbReference type="Proteomes" id="UP000035682"/>
    </source>
</evidence>
<name>A0A090LEM5_STRRB</name>
<evidence type="ECO:0000313" key="6">
    <source>
        <dbReference type="WormBase" id="SRAE_2000284000"/>
    </source>
</evidence>
<evidence type="ECO:0000259" key="2">
    <source>
        <dbReference type="Pfam" id="PF00339"/>
    </source>
</evidence>
<dbReference type="InterPro" id="IPR014756">
    <property type="entry name" value="Ig_E-set"/>
</dbReference>
<comment type="similarity">
    <text evidence="1">Belongs to the arrestin family.</text>
</comment>
<dbReference type="Gene3D" id="2.60.40.640">
    <property type="match status" value="1"/>
</dbReference>
<dbReference type="SUPFAM" id="SSF81296">
    <property type="entry name" value="E set domains"/>
    <property type="match status" value="1"/>
</dbReference>
<gene>
    <name evidence="3 5 6" type="ORF">SRAE_2000284000</name>
</gene>
<reference evidence="5" key="2">
    <citation type="submission" date="2020-12" db="UniProtKB">
        <authorList>
            <consortium name="WormBaseParasite"/>
        </authorList>
    </citation>
    <scope>IDENTIFICATION</scope>
</reference>
<dbReference type="AlphaFoldDB" id="A0A090LEM5"/>
<sequence>MNVSNTIIVTYFIVNIKIKTKISFYIETVYNENYTNYFKFLSISGIQESDFYLLSMLVVPEPKCFFEIMLDNEDSSGNIKRSIYPGEDVKGIVQAKIDKPIKLEKVSLIFNGISKVGFSKKKENYINCGNDYDTEAFQKYESSKDLVKKEIIVYKGKKKETLINPGSYKWPFTFKTDKKWPATVVGLMGKIKYYIVLNADIIEEPRFSTKKKVILSSYATHKDVVPLKKEFLTKIDFPITQYVNKPKKENKIFLEFRLARKSYYMNDTINYKVKLINNTPLKPEKLIIGIKQDTSYDGIRQDEHSGMPEQFKHTTRVLLSSTTENLKTRQEVITKSGATEIAFEGSLEFKNAKPDFNFEKGNIDTKTLVVVTILPSEGEQFPQPAECFIPISIKNIPNKTSNIPPLIRKKICG</sequence>
<dbReference type="RefSeq" id="XP_024507382.1">
    <property type="nucleotide sequence ID" value="XM_024653957.1"/>
</dbReference>
<feature type="domain" description="Arrestin-like N-terminal" evidence="2">
    <location>
        <begin position="83"/>
        <end position="208"/>
    </location>
</feature>
<dbReference type="Pfam" id="PF00339">
    <property type="entry name" value="Arrestin_N"/>
    <property type="match status" value="1"/>
</dbReference>
<dbReference type="PANTHER" id="PTHR11188">
    <property type="entry name" value="ARRESTIN DOMAIN CONTAINING PROTEIN"/>
    <property type="match status" value="1"/>
</dbReference>